<feature type="compositionally biased region" description="Low complexity" evidence="1">
    <location>
        <begin position="380"/>
        <end position="400"/>
    </location>
</feature>
<feature type="region of interest" description="Disordered" evidence="1">
    <location>
        <begin position="1"/>
        <end position="309"/>
    </location>
</feature>
<feature type="compositionally biased region" description="Low complexity" evidence="1">
    <location>
        <begin position="8"/>
        <end position="17"/>
    </location>
</feature>
<evidence type="ECO:0000313" key="2">
    <source>
        <dbReference type="EMBL" id="CAA9301754.1"/>
    </source>
</evidence>
<accession>A0A6J4KC10</accession>
<feature type="region of interest" description="Disordered" evidence="1">
    <location>
        <begin position="531"/>
        <end position="577"/>
    </location>
</feature>
<feature type="non-terminal residue" evidence="2">
    <location>
        <position position="1"/>
    </location>
</feature>
<dbReference type="AlphaFoldDB" id="A0A6J4KC10"/>
<feature type="compositionally biased region" description="Basic residues" evidence="1">
    <location>
        <begin position="185"/>
        <end position="197"/>
    </location>
</feature>
<feature type="compositionally biased region" description="Basic residues" evidence="1">
    <location>
        <begin position="541"/>
        <end position="558"/>
    </location>
</feature>
<evidence type="ECO:0000256" key="1">
    <source>
        <dbReference type="SAM" id="MobiDB-lite"/>
    </source>
</evidence>
<feature type="compositionally biased region" description="Low complexity" evidence="1">
    <location>
        <begin position="562"/>
        <end position="572"/>
    </location>
</feature>
<feature type="compositionally biased region" description="Basic residues" evidence="1">
    <location>
        <begin position="140"/>
        <end position="150"/>
    </location>
</feature>
<feature type="compositionally biased region" description="Basic residues" evidence="1">
    <location>
        <begin position="157"/>
        <end position="168"/>
    </location>
</feature>
<feature type="region of interest" description="Disordered" evidence="1">
    <location>
        <begin position="368"/>
        <end position="404"/>
    </location>
</feature>
<name>A0A6J4KC10_9BACT</name>
<organism evidence="2">
    <name type="scientific">uncultured Gemmatimonadaceae bacterium</name>
    <dbReference type="NCBI Taxonomy" id="246130"/>
    <lineage>
        <taxon>Bacteria</taxon>
        <taxon>Pseudomonadati</taxon>
        <taxon>Gemmatimonadota</taxon>
        <taxon>Gemmatimonadia</taxon>
        <taxon>Gemmatimonadales</taxon>
        <taxon>Gemmatimonadaceae</taxon>
        <taxon>environmental samples</taxon>
    </lineage>
</organism>
<feature type="non-terminal residue" evidence="2">
    <location>
        <position position="602"/>
    </location>
</feature>
<sequence>RLGRRAQLLPAHAPAGHAARHPPLRAVDGAVVQRGEHRRRHRAGEPGAAGGVLRKAPGGRRASRRPLPRAGRLQRLRNRAAEHRQPPRAPPHQPAHLVLLPRRGADDERRGARRVRRGDVGAVLHLPGVQQPRGVDAHLERRRRGGRVRRGGGGARRPLRLPPRRRGARGGGRARGGALPDGRRRAGGARVHRVPHAPRPDRAHRGRPLGERAPDAEAGGGAEPVVPAHEGARLRVVPAGDGARGQLVEQHHLRRRERGDRLLPPAVRAAPRRPPRLGQAGGRERPGDGVARGARGGGRAAPAQPVQRLDHEHQQLALLGRRREQPAARAVPALHGRGGGEPARDPRPARAPGAARLHHPVAHGGRVRQLPAGVRRPRAAARGGPRRAAGGEPAARPAARAGGGAARVGLPVGGAVGAHHARGVLGRGAVGAHERRRGARGALAVPVHGRAHHARGEAAGARRGLRPAGGGLRHLAHRVGRGEPLPAAHRRHRAAVRRRGAEPPGALHLRAVGVARLVRRAPLPGHPAAVRHERQQLRRGGGVRRQRAGPRGHRRRPERRPALAALRRPGGALRRRRPARGVLLPVAARGAHGAELPAGGEV</sequence>
<proteinExistence type="predicted"/>
<protein>
    <submittedName>
        <fullName evidence="2">Penicillin amidase family protein</fullName>
    </submittedName>
</protein>
<feature type="region of interest" description="Disordered" evidence="1">
    <location>
        <begin position="322"/>
        <end position="355"/>
    </location>
</feature>
<feature type="compositionally biased region" description="Basic and acidic residues" evidence="1">
    <location>
        <begin position="198"/>
        <end position="215"/>
    </location>
</feature>
<feature type="region of interest" description="Disordered" evidence="1">
    <location>
        <begin position="448"/>
        <end position="471"/>
    </location>
</feature>
<dbReference type="EMBL" id="CADCTX010000115">
    <property type="protein sequence ID" value="CAA9301754.1"/>
    <property type="molecule type" value="Genomic_DNA"/>
</dbReference>
<gene>
    <name evidence="2" type="ORF">AVDCRST_MAG40-400</name>
</gene>
<feature type="compositionally biased region" description="Basic residues" evidence="1">
    <location>
        <begin position="57"/>
        <end position="78"/>
    </location>
</feature>
<reference evidence="2" key="1">
    <citation type="submission" date="2020-02" db="EMBL/GenBank/DDBJ databases">
        <authorList>
            <person name="Meier V. D."/>
        </authorList>
    </citation>
    <scope>NUCLEOTIDE SEQUENCE</scope>
    <source>
        <strain evidence="2">AVDCRST_MAG40</strain>
    </source>
</reference>